<feature type="domain" description="TonB-dependent receptor plug" evidence="15">
    <location>
        <begin position="51"/>
        <end position="163"/>
    </location>
</feature>
<evidence type="ECO:0000256" key="12">
    <source>
        <dbReference type="RuleBase" id="RU003357"/>
    </source>
</evidence>
<keyword evidence="8 12" id="KW-0798">TonB box</keyword>
<feature type="signal peptide" evidence="13">
    <location>
        <begin position="1"/>
        <end position="28"/>
    </location>
</feature>
<evidence type="ECO:0000256" key="6">
    <source>
        <dbReference type="ARBA" id="ARBA00023004"/>
    </source>
</evidence>
<dbReference type="SUPFAM" id="SSF56935">
    <property type="entry name" value="Porins"/>
    <property type="match status" value="1"/>
</dbReference>
<evidence type="ECO:0000259" key="14">
    <source>
        <dbReference type="Pfam" id="PF00593"/>
    </source>
</evidence>
<dbReference type="Pfam" id="PF00593">
    <property type="entry name" value="TonB_dep_Rec_b-barrel"/>
    <property type="match status" value="1"/>
</dbReference>
<dbReference type="GO" id="GO:0006826">
    <property type="term" value="P:iron ion transport"/>
    <property type="evidence" value="ECO:0007669"/>
    <property type="project" value="UniProtKB-KW"/>
</dbReference>
<evidence type="ECO:0000313" key="17">
    <source>
        <dbReference type="Proteomes" id="UP000664904"/>
    </source>
</evidence>
<dbReference type="PANTHER" id="PTHR32552">
    <property type="entry name" value="FERRICHROME IRON RECEPTOR-RELATED"/>
    <property type="match status" value="1"/>
</dbReference>
<dbReference type="PANTHER" id="PTHR32552:SF81">
    <property type="entry name" value="TONB-DEPENDENT OUTER MEMBRANE RECEPTOR"/>
    <property type="match status" value="1"/>
</dbReference>
<evidence type="ECO:0000256" key="4">
    <source>
        <dbReference type="ARBA" id="ARBA00022496"/>
    </source>
</evidence>
<proteinExistence type="inferred from homology"/>
<dbReference type="GO" id="GO:0009279">
    <property type="term" value="C:cell outer membrane"/>
    <property type="evidence" value="ECO:0007669"/>
    <property type="project" value="UniProtKB-SubCell"/>
</dbReference>
<keyword evidence="7" id="KW-0406">Ion transport</keyword>
<evidence type="ECO:0000256" key="9">
    <source>
        <dbReference type="ARBA" id="ARBA00023136"/>
    </source>
</evidence>
<evidence type="ECO:0000256" key="13">
    <source>
        <dbReference type="SAM" id="SignalP"/>
    </source>
</evidence>
<dbReference type="KEGG" id="pxi:J5O05_09590"/>
<comment type="subcellular location">
    <subcellularLocation>
        <location evidence="1 11">Cell outer membrane</location>
        <topology evidence="1 11">Multi-pass membrane protein</topology>
    </subcellularLocation>
</comment>
<name>A0A975DHA5_9GAMM</name>
<protein>
    <submittedName>
        <fullName evidence="16">TonB-dependent receptor</fullName>
    </submittedName>
</protein>
<evidence type="ECO:0000256" key="7">
    <source>
        <dbReference type="ARBA" id="ARBA00023065"/>
    </source>
</evidence>
<comment type="similarity">
    <text evidence="11 12">Belongs to the TonB-dependent receptor family.</text>
</comment>
<evidence type="ECO:0000256" key="5">
    <source>
        <dbReference type="ARBA" id="ARBA00022692"/>
    </source>
</evidence>
<evidence type="ECO:0000256" key="8">
    <source>
        <dbReference type="ARBA" id="ARBA00023077"/>
    </source>
</evidence>
<dbReference type="Gene3D" id="2.40.170.20">
    <property type="entry name" value="TonB-dependent receptor, beta-barrel domain"/>
    <property type="match status" value="1"/>
</dbReference>
<evidence type="ECO:0000259" key="15">
    <source>
        <dbReference type="Pfam" id="PF07715"/>
    </source>
</evidence>
<sequence>MGISGNNKRILPLCIAAALTGSNFYAHADDANLRQSMEKIVVVGEKTERTLKDTASSVAVLDASIIDSGQLLSMSDALSEVANIVVLTGAAPDIRGVSGNGSATGFNSFSGGAKARVTTLVDGVSQPFVADLTGDTGLWDIEQVEVYRGPQSTSNGRNSIAGAVYVKTKDPSFDWEGALRVGYQNQDSLLDTAAVISGPLIADELAFRLSSQLLDGDTYSNPPVFESNPTNRNLNQLRTTNTQFKLLYQPKNLSGFSSQLSYQHYEEKGNTGRKYFAGSDPFAYEPLFQRIMDTKSETTSLKLDYQINASLSLDMLVSYMDYQWGFEAYEMVAARESDVTMFEDDLSIDTKLNFGLSSDFYRGFVGVVHYQRDQTFNSRGATIYDGEDTSKSKAIYGETSINVSNAWTVIGGVRVEREQQQRDFIMQQQNGPLNATLDNSKTFVLPKLVIQYDLSDTTKVSLSARRGYNAGGGAVSFVTNEYYYYDAESVYTYELSARSVFNNGDVNVSANLFYNNFNDYQAMSSARVISNIKDAHSVGLELDAHAMLGRNWQVHGGVGLIQSEIDAADVGFESAVGNELNSAPALTANIGVTHWFSDAFSVNINTQYVGEFFADLQNSEERVAGDYVLTRAAITYEYEHWQLNAYLNNLFDEHGYTTREPASTRYPDGYAAVVKPRTFGISATYRY</sequence>
<accession>A0A975DHA5</accession>
<keyword evidence="16" id="KW-0675">Receptor</keyword>
<keyword evidence="3 11" id="KW-1134">Transmembrane beta strand</keyword>
<dbReference type="InterPro" id="IPR000531">
    <property type="entry name" value="Beta-barrel_TonB"/>
</dbReference>
<feature type="domain" description="TonB-dependent receptor-like beta-barrel" evidence="14">
    <location>
        <begin position="261"/>
        <end position="650"/>
    </location>
</feature>
<keyword evidence="13" id="KW-0732">Signal</keyword>
<reference evidence="16" key="1">
    <citation type="submission" date="2021-03" db="EMBL/GenBank/DDBJ databases">
        <title>Complete Genome of Pseudoalteromonas xiamenensis STKMTI.2, a new potential marine bacterium producing anti-Vibrio compounds.</title>
        <authorList>
            <person name="Handayani D.P."/>
            <person name="Isnansetyo A."/>
            <person name="Istiqomah I."/>
            <person name="Jumina J."/>
        </authorList>
    </citation>
    <scope>NUCLEOTIDE SEQUENCE</scope>
    <source>
        <strain evidence="16">STKMTI.2</strain>
    </source>
</reference>
<dbReference type="InterPro" id="IPR036942">
    <property type="entry name" value="Beta-barrel_TonB_sf"/>
</dbReference>
<dbReference type="RefSeq" id="WP_208841877.1">
    <property type="nucleotide sequence ID" value="NZ_CP072133.1"/>
</dbReference>
<keyword evidence="9 11" id="KW-0472">Membrane</keyword>
<dbReference type="EMBL" id="CP072133">
    <property type="protein sequence ID" value="QTH70281.1"/>
    <property type="molecule type" value="Genomic_DNA"/>
</dbReference>
<evidence type="ECO:0000256" key="3">
    <source>
        <dbReference type="ARBA" id="ARBA00022452"/>
    </source>
</evidence>
<keyword evidence="10 11" id="KW-0998">Cell outer membrane</keyword>
<keyword evidence="5 11" id="KW-0812">Transmembrane</keyword>
<gene>
    <name evidence="16" type="ORF">J5O05_09590</name>
</gene>
<evidence type="ECO:0000256" key="10">
    <source>
        <dbReference type="ARBA" id="ARBA00023237"/>
    </source>
</evidence>
<evidence type="ECO:0000256" key="11">
    <source>
        <dbReference type="PROSITE-ProRule" id="PRU01360"/>
    </source>
</evidence>
<dbReference type="Pfam" id="PF07715">
    <property type="entry name" value="Plug"/>
    <property type="match status" value="1"/>
</dbReference>
<keyword evidence="6" id="KW-0408">Iron</keyword>
<keyword evidence="4" id="KW-0410">Iron transport</keyword>
<feature type="chain" id="PRO_5037285116" evidence="13">
    <location>
        <begin position="29"/>
        <end position="687"/>
    </location>
</feature>
<keyword evidence="17" id="KW-1185">Reference proteome</keyword>
<evidence type="ECO:0000256" key="1">
    <source>
        <dbReference type="ARBA" id="ARBA00004571"/>
    </source>
</evidence>
<dbReference type="InterPro" id="IPR012910">
    <property type="entry name" value="Plug_dom"/>
</dbReference>
<keyword evidence="2 11" id="KW-0813">Transport</keyword>
<dbReference type="AlphaFoldDB" id="A0A975DHA5"/>
<organism evidence="16 17">
    <name type="scientific">Pseudoalteromonas xiamenensis</name>
    <dbReference type="NCBI Taxonomy" id="882626"/>
    <lineage>
        <taxon>Bacteria</taxon>
        <taxon>Pseudomonadati</taxon>
        <taxon>Pseudomonadota</taxon>
        <taxon>Gammaproteobacteria</taxon>
        <taxon>Alteromonadales</taxon>
        <taxon>Pseudoalteromonadaceae</taxon>
        <taxon>Pseudoalteromonas</taxon>
    </lineage>
</organism>
<evidence type="ECO:0000313" key="16">
    <source>
        <dbReference type="EMBL" id="QTH70281.1"/>
    </source>
</evidence>
<dbReference type="InterPro" id="IPR039426">
    <property type="entry name" value="TonB-dep_rcpt-like"/>
</dbReference>
<dbReference type="PROSITE" id="PS52016">
    <property type="entry name" value="TONB_DEPENDENT_REC_3"/>
    <property type="match status" value="1"/>
</dbReference>
<dbReference type="Proteomes" id="UP000664904">
    <property type="component" value="Chromosome"/>
</dbReference>
<evidence type="ECO:0000256" key="2">
    <source>
        <dbReference type="ARBA" id="ARBA00022448"/>
    </source>
</evidence>